<dbReference type="AlphaFoldDB" id="A0A4R0RK23"/>
<organism evidence="13 14">
    <name type="scientific">Steccherinum ochraceum</name>
    <dbReference type="NCBI Taxonomy" id="92696"/>
    <lineage>
        <taxon>Eukaryota</taxon>
        <taxon>Fungi</taxon>
        <taxon>Dikarya</taxon>
        <taxon>Basidiomycota</taxon>
        <taxon>Agaricomycotina</taxon>
        <taxon>Agaricomycetes</taxon>
        <taxon>Polyporales</taxon>
        <taxon>Steccherinaceae</taxon>
        <taxon>Steccherinum</taxon>
    </lineage>
</organism>
<comment type="similarity">
    <text evidence="2 10">Belongs to the YME2 family.</text>
</comment>
<name>A0A4R0RK23_9APHY</name>
<evidence type="ECO:0000256" key="5">
    <source>
        <dbReference type="ARBA" id="ARBA00022792"/>
    </source>
</evidence>
<feature type="coiled-coil region" evidence="11">
    <location>
        <begin position="861"/>
        <end position="888"/>
    </location>
</feature>
<reference evidence="13 14" key="1">
    <citation type="submission" date="2018-11" db="EMBL/GenBank/DDBJ databases">
        <title>Genome assembly of Steccherinum ochraceum LE-BIN_3174, the white-rot fungus of the Steccherinaceae family (The Residual Polyporoid clade, Polyporales, Basidiomycota).</title>
        <authorList>
            <person name="Fedorova T.V."/>
            <person name="Glazunova O.A."/>
            <person name="Landesman E.O."/>
            <person name="Moiseenko K.V."/>
            <person name="Psurtseva N.V."/>
            <person name="Savinova O.S."/>
            <person name="Shakhova N.V."/>
            <person name="Tyazhelova T.V."/>
            <person name="Vasina D.V."/>
        </authorList>
    </citation>
    <scope>NUCLEOTIDE SEQUENCE [LARGE SCALE GENOMIC DNA]</scope>
    <source>
        <strain evidence="13 14">LE-BIN_3174</strain>
    </source>
</reference>
<keyword evidence="11" id="KW-0175">Coiled coil</keyword>
<dbReference type="Pfam" id="PF10443">
    <property type="entry name" value="RNA12"/>
    <property type="match status" value="1"/>
</dbReference>
<sequence>MLRPRSTLRFPRTSLPISQPLRRPRHIAVSSFSTEAPAAQAATESQLRDGQLYVDAVFPLRIAAWDLRYLIGYLRQETLIDELHDVVSGVKVHNFKLKSLDPHKKDGGIFVNFQYEANDESVPTAIQDITKALREHAEKCGGVPSWMGIPRGNIWPVKGHPWREDLHRYASPALRISFEGPDVNEELLYHLLRPYGKIKEITSPVPVPAGSLRSSIVVFRQITSASTARNVIHGLRVNTGTESSPAWTRLRLIYQPPLQAHAIRDYVASHPRVFLPILFFLLGTLTYTIFDPVRVFMVEGKMNDWFDYREFALYKWIRRNTVERFSLSSSDHDSESTEEPTRGVWKERQDAAGTLERYLSDVPTTVAFVHGPQGSGKTRMLNAVLKDTKRKTLIIDIRELTKANSEMRLVSDLALQTGYWPVFSFLNSVNNLIDLASVGLIGQKTGFSSSLSDQLKQILEVVGTGLRGVNTSYKKQHERELNERHVAELRRQDEARVQERIRNGIWHDGRLDCVAGNGVMSELGVGDELFDDHDVNGSVSTSSLSESFELQEKAEANGAAEESKRKQRSAEDLRAIEAMPVVVLRNFETKGGGEQRETLMNVLSQWAATVAENQIAHVIVVSDNRENSKLLARALPSKPLNLIALSDADNASALSFVKQKLHDVDVEIDFTKEQISYVQRLGGRASDLESLIHKVRSGQKVEDAVEDIITRGASELRKNAFGDDADDAKNLAWTREQAWILMKQLANKAEIPYHDTLMDYPFKGDESALRNMEHAELITIVTHNGRPASIKPGKPVYKFVYERLVNDSVFQATQDIAYNTKLITSAETTIKACEQELLILKEVEAATSGFWGSRSAVSQRVEYLLKNMRSAETKIEALEKQNATLKKVLSKGG</sequence>
<dbReference type="InterPro" id="IPR039627">
    <property type="entry name" value="Yme2_C"/>
</dbReference>
<dbReference type="STRING" id="92696.A0A4R0RK23"/>
<keyword evidence="10" id="KW-0507">mRNA processing</keyword>
<evidence type="ECO:0000256" key="1">
    <source>
        <dbReference type="ARBA" id="ARBA00004434"/>
    </source>
</evidence>
<feature type="domain" description="Mitochondrial escape protein 2 C-terminal" evidence="12">
    <location>
        <begin position="348"/>
        <end position="842"/>
    </location>
</feature>
<dbReference type="PANTHER" id="PTHR32198">
    <property type="entry name" value="MITOCHONDRIAL ESCAPE PROTEIN 2"/>
    <property type="match status" value="1"/>
</dbReference>
<evidence type="ECO:0000256" key="8">
    <source>
        <dbReference type="ARBA" id="ARBA00023136"/>
    </source>
</evidence>
<dbReference type="GO" id="GO:0005743">
    <property type="term" value="C:mitochondrial inner membrane"/>
    <property type="evidence" value="ECO:0007669"/>
    <property type="project" value="UniProtKB-SubCell"/>
</dbReference>
<keyword evidence="7 10" id="KW-0496">Mitochondrion</keyword>
<evidence type="ECO:0000313" key="14">
    <source>
        <dbReference type="Proteomes" id="UP000292702"/>
    </source>
</evidence>
<dbReference type="InterPro" id="IPR027417">
    <property type="entry name" value="P-loop_NTPase"/>
</dbReference>
<accession>A0A4R0RK23</accession>
<proteinExistence type="inferred from homology"/>
<keyword evidence="10" id="KW-0694">RNA-binding</keyword>
<comment type="subcellular location">
    <subcellularLocation>
        <location evidence="1 10">Mitochondrion inner membrane</location>
        <topology evidence="1 10">Single-pass membrane protein</topology>
    </subcellularLocation>
</comment>
<dbReference type="InterPro" id="IPR018850">
    <property type="entry name" value="Mt_escape_2_C"/>
</dbReference>
<dbReference type="Proteomes" id="UP000292702">
    <property type="component" value="Unassembled WGS sequence"/>
</dbReference>
<evidence type="ECO:0000259" key="12">
    <source>
        <dbReference type="Pfam" id="PF10443"/>
    </source>
</evidence>
<evidence type="ECO:0000256" key="6">
    <source>
        <dbReference type="ARBA" id="ARBA00022989"/>
    </source>
</evidence>
<gene>
    <name evidence="13" type="primary">YME2</name>
    <name evidence="13" type="ORF">EIP91_002767</name>
</gene>
<evidence type="ECO:0000313" key="13">
    <source>
        <dbReference type="EMBL" id="TCD65369.1"/>
    </source>
</evidence>
<dbReference type="PANTHER" id="PTHR32198:SF2">
    <property type="entry name" value="MITOCHONDRIAL ESCAPE PROTEIN 2"/>
    <property type="match status" value="1"/>
</dbReference>
<keyword evidence="6" id="KW-1133">Transmembrane helix</keyword>
<keyword evidence="4" id="KW-0812">Transmembrane</keyword>
<keyword evidence="8" id="KW-0472">Membrane</keyword>
<dbReference type="OrthoDB" id="10267654at2759"/>
<evidence type="ECO:0000256" key="9">
    <source>
        <dbReference type="ARBA" id="ARBA00025276"/>
    </source>
</evidence>
<dbReference type="GO" id="GO:0003723">
    <property type="term" value="F:RNA binding"/>
    <property type="evidence" value="ECO:0007669"/>
    <property type="project" value="UniProtKB-UniRule"/>
</dbReference>
<evidence type="ECO:0000256" key="7">
    <source>
        <dbReference type="ARBA" id="ARBA00023128"/>
    </source>
</evidence>
<comment type="function">
    <text evidence="9 10">Plays a role in maintaining the mitochondrial genome and in controlling the mtDNA escape. Involved in the regulation of mtDNA nucleotide structure and number. May have a dispensable role in early maturation of pre-rRNA.</text>
</comment>
<evidence type="ECO:0000256" key="10">
    <source>
        <dbReference type="RuleBase" id="RU367108"/>
    </source>
</evidence>
<keyword evidence="14" id="KW-1185">Reference proteome</keyword>
<evidence type="ECO:0000256" key="4">
    <source>
        <dbReference type="ARBA" id="ARBA00022692"/>
    </source>
</evidence>
<dbReference type="SUPFAM" id="SSF52540">
    <property type="entry name" value="P-loop containing nucleoside triphosphate hydrolases"/>
    <property type="match status" value="1"/>
</dbReference>
<dbReference type="EMBL" id="RWJN01000185">
    <property type="protein sequence ID" value="TCD65369.1"/>
    <property type="molecule type" value="Genomic_DNA"/>
</dbReference>
<keyword evidence="5 10" id="KW-0999">Mitochondrion inner membrane</keyword>
<comment type="caution">
    <text evidence="13">The sequence shown here is derived from an EMBL/GenBank/DDBJ whole genome shotgun (WGS) entry which is preliminary data.</text>
</comment>
<evidence type="ECO:0000256" key="2">
    <source>
        <dbReference type="ARBA" id="ARBA00010320"/>
    </source>
</evidence>
<evidence type="ECO:0000256" key="3">
    <source>
        <dbReference type="ARBA" id="ARBA00020222"/>
    </source>
</evidence>
<dbReference type="GO" id="GO:0006397">
    <property type="term" value="P:mRNA processing"/>
    <property type="evidence" value="ECO:0007669"/>
    <property type="project" value="UniProtKB-UniRule"/>
</dbReference>
<protein>
    <recommendedName>
        <fullName evidence="3 10">Mitochondrial escape protein 2</fullName>
    </recommendedName>
</protein>
<evidence type="ECO:0000256" key="11">
    <source>
        <dbReference type="SAM" id="Coils"/>
    </source>
</evidence>